<gene>
    <name evidence="2" type="ORF">M3D15_02220</name>
</gene>
<proteinExistence type="predicted"/>
<dbReference type="PANTHER" id="PTHR28208">
    <property type="entry name" value="PHOSPHATIDATE PHOSPHATASE APP1"/>
    <property type="match status" value="1"/>
</dbReference>
<name>A0ABT2HV25_9MICO</name>
<keyword evidence="3" id="KW-1185">Reference proteome</keyword>
<dbReference type="Proteomes" id="UP001525379">
    <property type="component" value="Unassembled WGS sequence"/>
</dbReference>
<evidence type="ECO:0000313" key="3">
    <source>
        <dbReference type="Proteomes" id="UP001525379"/>
    </source>
</evidence>
<accession>A0ABT2HV25</accession>
<organism evidence="2 3">
    <name type="scientific">Pseudoclavibacter albus</name>
    <dbReference type="NCBI Taxonomy" id="272241"/>
    <lineage>
        <taxon>Bacteria</taxon>
        <taxon>Bacillati</taxon>
        <taxon>Actinomycetota</taxon>
        <taxon>Actinomycetes</taxon>
        <taxon>Micrococcales</taxon>
        <taxon>Microbacteriaceae</taxon>
        <taxon>Pseudoclavibacter</taxon>
    </lineage>
</organism>
<evidence type="ECO:0000259" key="1">
    <source>
        <dbReference type="Pfam" id="PF09949"/>
    </source>
</evidence>
<comment type="caution">
    <text evidence="2">The sequence shown here is derived from an EMBL/GenBank/DDBJ whole genome shotgun (WGS) entry which is preliminary data.</text>
</comment>
<dbReference type="InterPro" id="IPR052935">
    <property type="entry name" value="Mg2+_PAP"/>
</dbReference>
<dbReference type="Pfam" id="PF09949">
    <property type="entry name" value="APP1_cat"/>
    <property type="match status" value="1"/>
</dbReference>
<feature type="domain" description="Phosphatidate phosphatase APP1 catalytic" evidence="1">
    <location>
        <begin position="153"/>
        <end position="306"/>
    </location>
</feature>
<evidence type="ECO:0000313" key="2">
    <source>
        <dbReference type="EMBL" id="MCT2042161.1"/>
    </source>
</evidence>
<dbReference type="EMBL" id="JALXSQ010000005">
    <property type="protein sequence ID" value="MCT2042161.1"/>
    <property type="molecule type" value="Genomic_DNA"/>
</dbReference>
<dbReference type="RefSeq" id="WP_260103790.1">
    <property type="nucleotide sequence ID" value="NZ_JALXSQ010000005.1"/>
</dbReference>
<dbReference type="InterPro" id="IPR019236">
    <property type="entry name" value="APP1_cat"/>
</dbReference>
<protein>
    <submittedName>
        <fullName evidence="2">DUF2183 domain-containing protein</fullName>
    </submittedName>
</protein>
<sequence>MSTFPPVKLAMRNAFRVEDWIHHSRVRSVRRRGYRMVVEPYTGYGSTEWVRILARVQMAPPPLLMPKVLVERRERRERTVRGWRAFTRIAAAHSSVTVKIGSTTHRVTADRGGVIDINLPASLRPGWQEISLESADGFVTTAPVFIVDPKQRVGIVSDIDDTVMVTALPRPLLAAWNTFVLDVHARTPTPGMNVFDERLLDAFGHGTTPVIYLSTGPWNVAPTLARFLGRNVYPAGPLLLTDWGPTPDRFFRSGYDHKVENLRRLAAEFPNIKWILIGDDGQHDEEIYANFAREFPDHVKAVAIRRLSPSEAILAQGARSILPEEEGPKEHEIEVPWFSAPDGAGLIDAFREAGMLAEPEALRIEEEEREEFLAEMDARESTYDPQ</sequence>
<dbReference type="PANTHER" id="PTHR28208:SF3">
    <property type="entry name" value="PHOSPHATIDATE PHOSPHATASE APP1"/>
    <property type="match status" value="1"/>
</dbReference>
<reference evidence="2 3" key="1">
    <citation type="submission" date="2022-04" db="EMBL/GenBank/DDBJ databases">
        <title>Human microbiome associated bacterial genomes.</title>
        <authorList>
            <person name="Sandstrom S."/>
            <person name="Salamzade R."/>
            <person name="Kalan L.R."/>
        </authorList>
    </citation>
    <scope>NUCLEOTIDE SEQUENCE [LARGE SCALE GENOMIC DNA]</scope>
    <source>
        <strain evidence="3">p3-SID1799</strain>
    </source>
</reference>